<proteinExistence type="predicted"/>
<evidence type="ECO:0000313" key="2">
    <source>
        <dbReference type="Proteomes" id="UP000294927"/>
    </source>
</evidence>
<evidence type="ECO:0000313" key="1">
    <source>
        <dbReference type="EMBL" id="TDV51981.1"/>
    </source>
</evidence>
<accession>A0A4V3FTN2</accession>
<dbReference type="AlphaFoldDB" id="A0A4V3FTN2"/>
<gene>
    <name evidence="1" type="ORF">CLV71_105110</name>
</gene>
<comment type="caution">
    <text evidence="1">The sequence shown here is derived from an EMBL/GenBank/DDBJ whole genome shotgun (WGS) entry which is preliminary data.</text>
</comment>
<protein>
    <submittedName>
        <fullName evidence="1">Uncharacterized protein</fullName>
    </submittedName>
</protein>
<reference evidence="1 2" key="1">
    <citation type="submission" date="2019-03" db="EMBL/GenBank/DDBJ databases">
        <title>Genomic Encyclopedia of Archaeal and Bacterial Type Strains, Phase II (KMG-II): from individual species to whole genera.</title>
        <authorList>
            <person name="Goeker M."/>
        </authorList>
    </citation>
    <scope>NUCLEOTIDE SEQUENCE [LARGE SCALE GENOMIC DNA]</scope>
    <source>
        <strain evidence="1 2">DSM 45499</strain>
    </source>
</reference>
<keyword evidence="2" id="KW-1185">Reference proteome</keyword>
<dbReference type="RefSeq" id="WP_133903401.1">
    <property type="nucleotide sequence ID" value="NZ_SOCP01000005.1"/>
</dbReference>
<name>A0A4V3FTN2_9PSEU</name>
<dbReference type="Proteomes" id="UP000294927">
    <property type="component" value="Unassembled WGS sequence"/>
</dbReference>
<organism evidence="1 2">
    <name type="scientific">Actinophytocola oryzae</name>
    <dbReference type="NCBI Taxonomy" id="502181"/>
    <lineage>
        <taxon>Bacteria</taxon>
        <taxon>Bacillati</taxon>
        <taxon>Actinomycetota</taxon>
        <taxon>Actinomycetes</taxon>
        <taxon>Pseudonocardiales</taxon>
        <taxon>Pseudonocardiaceae</taxon>
    </lineage>
</organism>
<dbReference type="EMBL" id="SOCP01000005">
    <property type="protein sequence ID" value="TDV51981.1"/>
    <property type="molecule type" value="Genomic_DNA"/>
</dbReference>
<sequence>MLAAALVLTACVQRSAVPADEKPVSLDSQTNVRDEVDPCSLTGQAAYEPHGPKARDLAAAAWELLPAV</sequence>